<evidence type="ECO:0000313" key="5">
    <source>
        <dbReference type="Proteomes" id="UP001231518"/>
    </source>
</evidence>
<dbReference type="Gene3D" id="2.40.50.90">
    <property type="match status" value="1"/>
</dbReference>
<dbReference type="Pfam" id="PF00567">
    <property type="entry name" value="TUDOR"/>
    <property type="match status" value="1"/>
</dbReference>
<proteinExistence type="predicted"/>
<name>A0AAD7YEG3_MYTSE</name>
<dbReference type="InterPro" id="IPR036612">
    <property type="entry name" value="KH_dom_type_1_sf"/>
</dbReference>
<evidence type="ECO:0000259" key="3">
    <source>
        <dbReference type="PROSITE" id="PS50304"/>
    </source>
</evidence>
<dbReference type="SMART" id="SM00333">
    <property type="entry name" value="TUDOR"/>
    <property type="match status" value="1"/>
</dbReference>
<dbReference type="PROSITE" id="PS50304">
    <property type="entry name" value="TUDOR"/>
    <property type="match status" value="1"/>
</dbReference>
<dbReference type="PANTHER" id="PTHR22948:SF29">
    <property type="entry name" value="FI02030P-RELATED"/>
    <property type="match status" value="1"/>
</dbReference>
<keyword evidence="5" id="KW-1185">Reference proteome</keyword>
<comment type="caution">
    <text evidence="4">The sequence shown here is derived from an EMBL/GenBank/DDBJ whole genome shotgun (WGS) entry which is preliminary data.</text>
</comment>
<dbReference type="InterPro" id="IPR047380">
    <property type="entry name" value="TDRD2-like_tudor"/>
</dbReference>
<dbReference type="GO" id="GO:0007283">
    <property type="term" value="P:spermatogenesis"/>
    <property type="evidence" value="ECO:0007669"/>
    <property type="project" value="TreeGrafter"/>
</dbReference>
<dbReference type="AlphaFoldDB" id="A0AAD7YEG3"/>
<dbReference type="GO" id="GO:0030719">
    <property type="term" value="P:P granule organization"/>
    <property type="evidence" value="ECO:0007669"/>
    <property type="project" value="TreeGrafter"/>
</dbReference>
<feature type="region of interest" description="Disordered" evidence="2">
    <location>
        <begin position="665"/>
        <end position="726"/>
    </location>
</feature>
<feature type="compositionally biased region" description="Low complexity" evidence="2">
    <location>
        <begin position="415"/>
        <end position="429"/>
    </location>
</feature>
<organism evidence="4 5">
    <name type="scientific">Mythimna separata</name>
    <name type="common">Oriental armyworm</name>
    <name type="synonym">Pseudaletia separata</name>
    <dbReference type="NCBI Taxonomy" id="271217"/>
    <lineage>
        <taxon>Eukaryota</taxon>
        <taxon>Metazoa</taxon>
        <taxon>Ecdysozoa</taxon>
        <taxon>Arthropoda</taxon>
        <taxon>Hexapoda</taxon>
        <taxon>Insecta</taxon>
        <taxon>Pterygota</taxon>
        <taxon>Neoptera</taxon>
        <taxon>Endopterygota</taxon>
        <taxon>Lepidoptera</taxon>
        <taxon>Glossata</taxon>
        <taxon>Ditrysia</taxon>
        <taxon>Noctuoidea</taxon>
        <taxon>Noctuidae</taxon>
        <taxon>Noctuinae</taxon>
        <taxon>Hadenini</taxon>
        <taxon>Mythimna</taxon>
    </lineage>
</organism>
<dbReference type="SUPFAM" id="SSF63748">
    <property type="entry name" value="Tudor/PWWP/MBT"/>
    <property type="match status" value="1"/>
</dbReference>
<dbReference type="CDD" id="cd00105">
    <property type="entry name" value="KH-I"/>
    <property type="match status" value="1"/>
</dbReference>
<dbReference type="PROSITE" id="PS50084">
    <property type="entry name" value="KH_TYPE_1"/>
    <property type="match status" value="2"/>
</dbReference>
<dbReference type="InterPro" id="IPR035437">
    <property type="entry name" value="SNase_OB-fold_sf"/>
</dbReference>
<evidence type="ECO:0000256" key="1">
    <source>
        <dbReference type="PROSITE-ProRule" id="PRU00117"/>
    </source>
</evidence>
<dbReference type="SUPFAM" id="SSF54791">
    <property type="entry name" value="Eukaryotic type KH-domain (KH-domain type I)"/>
    <property type="match status" value="2"/>
</dbReference>
<sequence length="830" mass="92732">MQSKLLVPIVLGISLVTVSAFVVYYVFKKDEEEEETNKKVKTSRINVIEVNVPKSIVPALIGRGGSNIKEIEKTTGAKVNMREFSGKDHDVCVIRGRSEATQIAETLVHDFINQQPVNVEDSMNVPAWACGRIIGKWLKDHDVCVIRGRSEATQIAETLVHDFINQQPVNVEDSMNVPAWACGRIIGKWLKDHDVCVIRGRSEATQIAETLVHDFINQQPVNVEDSMNVPAWACGRIIGKWLKDHDVCVIRGRSEATQIAETLVHDFINQQPVNVEDSMNVPAWACGRIIGKWLKDHDVCVIRGRSEATQIAETLVHDFINQQPVNVEDSMNVPAWACGRIIGSQGENINSISHRSGAKIKISAINDKATERKVMFLGTKEQIKVAKDLIDNCVAQEKCRREIEQSKRSPRHVQSSSKSPSPTPSASTSDNAEDPSGDSPVHRHAQYKRPENRGAPIEVYVSAVSSPSRFWVQFVGPQVTQLDSLVEEMTEYYGKKENREAHALAHVSVGQVVAAVFRHDGRWYRARVHDIRPNEFDATQQVADVFFLDYGDSEYVATHELCELRADLLRLRFQAMECFLAGVRPAASDEPRERWPQLAVERFEELTQVARWKPLLSKTCTYKKTATAEGEKEKEIPGIKLFDNTDEGELDIGAVLIAEGWAEAGPGERPAPVTHKPPFGDLGNSRVLGMLAGERSSSVPKDHKDDRAEQKQMTTDDSENDNDRMTTSKSLGFLEAGEKPLSISNFDLSYPDNSLSKAVNGSHENFLHMEKQNLDKEGNIETGSLDNITTPVPSTPLNLAKSPLDEFKANMNRIDSHHNLEFLERSQHEK</sequence>
<accession>A0AAD7YEG3</accession>
<dbReference type="GO" id="GO:0005739">
    <property type="term" value="C:mitochondrion"/>
    <property type="evidence" value="ECO:0007669"/>
    <property type="project" value="UniProtKB-ARBA"/>
</dbReference>
<dbReference type="GO" id="GO:0003723">
    <property type="term" value="F:RNA binding"/>
    <property type="evidence" value="ECO:0007669"/>
    <property type="project" value="UniProtKB-UniRule"/>
</dbReference>
<feature type="domain" description="Tudor" evidence="3">
    <location>
        <begin position="506"/>
        <end position="571"/>
    </location>
</feature>
<dbReference type="Gene3D" id="3.30.310.210">
    <property type="match status" value="1"/>
</dbReference>
<dbReference type="Proteomes" id="UP001231518">
    <property type="component" value="Chromosome 17"/>
</dbReference>
<dbReference type="EMBL" id="JARGEI010000021">
    <property type="protein sequence ID" value="KAJ8712152.1"/>
    <property type="molecule type" value="Genomic_DNA"/>
</dbReference>
<dbReference type="CDD" id="cd20412">
    <property type="entry name" value="Tudor_TDRD2"/>
    <property type="match status" value="1"/>
</dbReference>
<protein>
    <recommendedName>
        <fullName evidence="3">Tudor domain-containing protein</fullName>
    </recommendedName>
</protein>
<dbReference type="InterPro" id="IPR002999">
    <property type="entry name" value="Tudor"/>
</dbReference>
<feature type="compositionally biased region" description="Basic and acidic residues" evidence="2">
    <location>
        <begin position="700"/>
        <end position="710"/>
    </location>
</feature>
<feature type="region of interest" description="Disordered" evidence="2">
    <location>
        <begin position="401"/>
        <end position="451"/>
    </location>
</feature>
<gene>
    <name evidence="4" type="ORF">PYW07_004994</name>
</gene>
<evidence type="ECO:0000313" key="4">
    <source>
        <dbReference type="EMBL" id="KAJ8712152.1"/>
    </source>
</evidence>
<dbReference type="InterPro" id="IPR050621">
    <property type="entry name" value="Tudor_domain_containing"/>
</dbReference>
<reference evidence="4" key="1">
    <citation type="submission" date="2023-03" db="EMBL/GenBank/DDBJ databases">
        <title>Chromosome-level genomes of two armyworms, Mythimna separata and Mythimna loreyi, provide insights into the biosynthesis and reception of sex pheromones.</title>
        <authorList>
            <person name="Zhao H."/>
        </authorList>
    </citation>
    <scope>NUCLEOTIDE SEQUENCE</scope>
    <source>
        <strain evidence="4">BeijingLab</strain>
        <tissue evidence="4">Pupa</tissue>
    </source>
</reference>
<dbReference type="SMART" id="SM00322">
    <property type="entry name" value="KH"/>
    <property type="match status" value="2"/>
</dbReference>
<dbReference type="GO" id="GO:0034587">
    <property type="term" value="P:piRNA processing"/>
    <property type="evidence" value="ECO:0007669"/>
    <property type="project" value="TreeGrafter"/>
</dbReference>
<dbReference type="Gene3D" id="2.30.30.140">
    <property type="match status" value="1"/>
</dbReference>
<dbReference type="PANTHER" id="PTHR22948">
    <property type="entry name" value="TUDOR DOMAIN CONTAINING PROTEIN"/>
    <property type="match status" value="1"/>
</dbReference>
<dbReference type="InterPro" id="IPR004088">
    <property type="entry name" value="KH_dom_type_1"/>
</dbReference>
<dbReference type="Pfam" id="PF00013">
    <property type="entry name" value="KH_1"/>
    <property type="match status" value="2"/>
</dbReference>
<dbReference type="InterPro" id="IPR004087">
    <property type="entry name" value="KH_dom"/>
</dbReference>
<keyword evidence="1" id="KW-0694">RNA-binding</keyword>
<dbReference type="Gene3D" id="3.30.1370.10">
    <property type="entry name" value="K Homology domain, type 1"/>
    <property type="match status" value="1"/>
</dbReference>
<evidence type="ECO:0000256" key="2">
    <source>
        <dbReference type="SAM" id="MobiDB-lite"/>
    </source>
</evidence>
<dbReference type="GO" id="GO:0043186">
    <property type="term" value="C:P granule"/>
    <property type="evidence" value="ECO:0007669"/>
    <property type="project" value="TreeGrafter"/>
</dbReference>